<accession>A0AAV4UID6</accession>
<reference evidence="1 2" key="1">
    <citation type="submission" date="2021-06" db="EMBL/GenBank/DDBJ databases">
        <title>Caerostris darwini draft genome.</title>
        <authorList>
            <person name="Kono N."/>
            <person name="Arakawa K."/>
        </authorList>
    </citation>
    <scope>NUCLEOTIDE SEQUENCE [LARGE SCALE GENOMIC DNA]</scope>
</reference>
<gene>
    <name evidence="1" type="ORF">CDAR_49901</name>
</gene>
<keyword evidence="2" id="KW-1185">Reference proteome</keyword>
<comment type="caution">
    <text evidence="1">The sequence shown here is derived from an EMBL/GenBank/DDBJ whole genome shotgun (WGS) entry which is preliminary data.</text>
</comment>
<evidence type="ECO:0000313" key="1">
    <source>
        <dbReference type="EMBL" id="GIY57364.1"/>
    </source>
</evidence>
<dbReference type="EMBL" id="BPLQ01011328">
    <property type="protein sequence ID" value="GIY57364.1"/>
    <property type="molecule type" value="Genomic_DNA"/>
</dbReference>
<protein>
    <submittedName>
        <fullName evidence="1">Uncharacterized protein</fullName>
    </submittedName>
</protein>
<evidence type="ECO:0000313" key="2">
    <source>
        <dbReference type="Proteomes" id="UP001054837"/>
    </source>
</evidence>
<dbReference type="Proteomes" id="UP001054837">
    <property type="component" value="Unassembled WGS sequence"/>
</dbReference>
<name>A0AAV4UID6_9ARAC</name>
<dbReference type="AlphaFoldDB" id="A0AAV4UID6"/>
<organism evidence="1 2">
    <name type="scientific">Caerostris darwini</name>
    <dbReference type="NCBI Taxonomy" id="1538125"/>
    <lineage>
        <taxon>Eukaryota</taxon>
        <taxon>Metazoa</taxon>
        <taxon>Ecdysozoa</taxon>
        <taxon>Arthropoda</taxon>
        <taxon>Chelicerata</taxon>
        <taxon>Arachnida</taxon>
        <taxon>Araneae</taxon>
        <taxon>Araneomorphae</taxon>
        <taxon>Entelegynae</taxon>
        <taxon>Araneoidea</taxon>
        <taxon>Araneidae</taxon>
        <taxon>Caerostris</taxon>
    </lineage>
</organism>
<sequence length="91" mass="10246">MDGRGGGGGGDSSSVHVQMRQVTKWNVRMERAGFFESNFACSRNVGSLLPTAHSRWIFRQEENSCPTPRNGDLPFLCDTNTLLRHFRSRCL</sequence>
<proteinExistence type="predicted"/>